<feature type="region of interest" description="Disordered" evidence="1">
    <location>
        <begin position="30"/>
        <end position="49"/>
    </location>
</feature>
<dbReference type="AlphaFoldDB" id="A0A8S9PEF4"/>
<feature type="region of interest" description="Disordered" evidence="1">
    <location>
        <begin position="92"/>
        <end position="139"/>
    </location>
</feature>
<name>A0A8S9PEF4_BRACR</name>
<reference evidence="2" key="1">
    <citation type="submission" date="2019-12" db="EMBL/GenBank/DDBJ databases">
        <title>Genome sequencing and annotation of Brassica cretica.</title>
        <authorList>
            <person name="Studholme D.J."/>
            <person name="Sarris P."/>
        </authorList>
    </citation>
    <scope>NUCLEOTIDE SEQUENCE</scope>
    <source>
        <strain evidence="2">PFS-109/04</strain>
        <tissue evidence="2">Leaf</tissue>
    </source>
</reference>
<accession>A0A8S9PEF4</accession>
<comment type="caution">
    <text evidence="2">The sequence shown here is derived from an EMBL/GenBank/DDBJ whole genome shotgun (WGS) entry which is preliminary data.</text>
</comment>
<feature type="compositionally biased region" description="Polar residues" evidence="1">
    <location>
        <begin position="200"/>
        <end position="216"/>
    </location>
</feature>
<dbReference type="EMBL" id="QGKX02001521">
    <property type="protein sequence ID" value="KAF3511437.1"/>
    <property type="molecule type" value="Genomic_DNA"/>
</dbReference>
<evidence type="ECO:0000313" key="2">
    <source>
        <dbReference type="EMBL" id="KAF3511437.1"/>
    </source>
</evidence>
<evidence type="ECO:0000313" key="3">
    <source>
        <dbReference type="Proteomes" id="UP000712600"/>
    </source>
</evidence>
<gene>
    <name evidence="2" type="ORF">F2Q69_00005586</name>
</gene>
<sequence length="254" mass="28253">MKGRSIWERCHHSDSLKSLVFMTFGCSKTLSERPPRATARSRSGPERHYHSDTSRLLVFVTFWNAKNGPGATYPERHPQVAREETTMDDVFGATRSGCSRRNDPGAMSSERHSQVAREETTQERPLAATPSSRSRAGPVYSSPPIHHFLSSKARLENAYLSSWVVESMAPMVKKTKGKSDAEKQEAERRESALRGKDLSSEQTGSETQRTSRQQTLAAKKTKEQERRAGKSVAVATDEESGDESADEQAPTKRA</sequence>
<organism evidence="2 3">
    <name type="scientific">Brassica cretica</name>
    <name type="common">Mustard</name>
    <dbReference type="NCBI Taxonomy" id="69181"/>
    <lineage>
        <taxon>Eukaryota</taxon>
        <taxon>Viridiplantae</taxon>
        <taxon>Streptophyta</taxon>
        <taxon>Embryophyta</taxon>
        <taxon>Tracheophyta</taxon>
        <taxon>Spermatophyta</taxon>
        <taxon>Magnoliopsida</taxon>
        <taxon>eudicotyledons</taxon>
        <taxon>Gunneridae</taxon>
        <taxon>Pentapetalae</taxon>
        <taxon>rosids</taxon>
        <taxon>malvids</taxon>
        <taxon>Brassicales</taxon>
        <taxon>Brassicaceae</taxon>
        <taxon>Brassiceae</taxon>
        <taxon>Brassica</taxon>
    </lineage>
</organism>
<feature type="compositionally biased region" description="Basic and acidic residues" evidence="1">
    <location>
        <begin position="177"/>
        <end position="199"/>
    </location>
</feature>
<evidence type="ECO:0000256" key="1">
    <source>
        <dbReference type="SAM" id="MobiDB-lite"/>
    </source>
</evidence>
<feature type="region of interest" description="Disordered" evidence="1">
    <location>
        <begin position="172"/>
        <end position="254"/>
    </location>
</feature>
<proteinExistence type="predicted"/>
<feature type="compositionally biased region" description="Acidic residues" evidence="1">
    <location>
        <begin position="236"/>
        <end position="246"/>
    </location>
</feature>
<protein>
    <submittedName>
        <fullName evidence="2">Uncharacterized protein</fullName>
    </submittedName>
</protein>
<dbReference type="Proteomes" id="UP000712600">
    <property type="component" value="Unassembled WGS sequence"/>
</dbReference>
<feature type="compositionally biased region" description="Basic and acidic residues" evidence="1">
    <location>
        <begin position="109"/>
        <end position="122"/>
    </location>
</feature>